<keyword evidence="14" id="KW-0393">Immunoglobulin domain</keyword>
<evidence type="ECO:0000256" key="16">
    <source>
        <dbReference type="ARBA" id="ARBA00062858"/>
    </source>
</evidence>
<dbReference type="SMART" id="SM00406">
    <property type="entry name" value="IGv"/>
    <property type="match status" value="1"/>
</dbReference>
<dbReference type="PROSITE" id="PS50835">
    <property type="entry name" value="IG_LIKE"/>
    <property type="match status" value="3"/>
</dbReference>
<keyword evidence="7" id="KW-0677">Repeat</keyword>
<evidence type="ECO:0000256" key="5">
    <source>
        <dbReference type="ARBA" id="ARBA00022692"/>
    </source>
</evidence>
<dbReference type="InterPro" id="IPR013106">
    <property type="entry name" value="Ig_V-set"/>
</dbReference>
<evidence type="ECO:0000256" key="12">
    <source>
        <dbReference type="ARBA" id="ARBA00023157"/>
    </source>
</evidence>
<dbReference type="GO" id="GO:0005886">
    <property type="term" value="C:plasma membrane"/>
    <property type="evidence" value="ECO:0007669"/>
    <property type="project" value="UniProtKB-SubCell"/>
</dbReference>
<evidence type="ECO:0000256" key="18">
    <source>
        <dbReference type="SAM" id="MobiDB-lite"/>
    </source>
</evidence>
<evidence type="ECO:0000256" key="8">
    <source>
        <dbReference type="ARBA" id="ARBA00022889"/>
    </source>
</evidence>
<dbReference type="InterPro" id="IPR007110">
    <property type="entry name" value="Ig-like_dom"/>
</dbReference>
<keyword evidence="6 20" id="KW-0732">Signal</keyword>
<proteinExistence type="inferred from homology"/>
<protein>
    <recommendedName>
        <fullName evidence="17">Nectin cell adhesion molecule 3</fullName>
    </recommendedName>
</protein>
<evidence type="ECO:0000256" key="9">
    <source>
        <dbReference type="ARBA" id="ARBA00022949"/>
    </source>
</evidence>
<evidence type="ECO:0000256" key="19">
    <source>
        <dbReference type="SAM" id="Phobius"/>
    </source>
</evidence>
<keyword evidence="23" id="KW-1185">Reference proteome</keyword>
<keyword evidence="8" id="KW-0130">Cell adhesion</keyword>
<keyword evidence="4" id="KW-1003">Cell membrane</keyword>
<organism evidence="22 23">
    <name type="scientific">Alosa alosa</name>
    <name type="common">allis shad</name>
    <dbReference type="NCBI Taxonomy" id="278164"/>
    <lineage>
        <taxon>Eukaryota</taxon>
        <taxon>Metazoa</taxon>
        <taxon>Chordata</taxon>
        <taxon>Craniata</taxon>
        <taxon>Vertebrata</taxon>
        <taxon>Euteleostomi</taxon>
        <taxon>Actinopterygii</taxon>
        <taxon>Neopterygii</taxon>
        <taxon>Teleostei</taxon>
        <taxon>Clupei</taxon>
        <taxon>Clupeiformes</taxon>
        <taxon>Clupeoidei</taxon>
        <taxon>Clupeidae</taxon>
        <taxon>Alosa</taxon>
    </lineage>
</organism>
<evidence type="ECO:0000256" key="15">
    <source>
        <dbReference type="ARBA" id="ARBA00058274"/>
    </source>
</evidence>
<reference evidence="22" key="1">
    <citation type="submission" date="2020-10" db="EMBL/GenBank/DDBJ databases">
        <title>Chromosome-scale genome assembly of the Allis shad, Alosa alosa.</title>
        <authorList>
            <person name="Margot Z."/>
            <person name="Christophe K."/>
            <person name="Cabau C."/>
            <person name="Louis A."/>
            <person name="Berthelot C."/>
            <person name="Parey E."/>
            <person name="Roest Crollius H."/>
            <person name="Montfort J."/>
            <person name="Robinson-Rechavi M."/>
            <person name="Bucao C."/>
            <person name="Bouchez O."/>
            <person name="Gislard M."/>
            <person name="Lluch J."/>
            <person name="Milhes M."/>
            <person name="Lampietro C."/>
            <person name="Lopez Roques C."/>
            <person name="Donnadieu C."/>
            <person name="Braasch I."/>
            <person name="Desvignes T."/>
            <person name="Postlethwait J."/>
            <person name="Bobe J."/>
            <person name="Guiguen Y."/>
        </authorList>
    </citation>
    <scope>NUCLEOTIDE SEQUENCE</scope>
    <source>
        <strain evidence="22">M-15738</strain>
        <tissue evidence="22">Blood</tissue>
    </source>
</reference>
<evidence type="ECO:0000256" key="3">
    <source>
        <dbReference type="ARBA" id="ARBA00007810"/>
    </source>
</evidence>
<feature type="region of interest" description="Disordered" evidence="18">
    <location>
        <begin position="361"/>
        <end position="399"/>
    </location>
</feature>
<evidence type="ECO:0000256" key="2">
    <source>
        <dbReference type="ARBA" id="ARBA00004536"/>
    </source>
</evidence>
<keyword evidence="13" id="KW-0325">Glycoprotein</keyword>
<dbReference type="InterPro" id="IPR052659">
    <property type="entry name" value="Nectin/PVR"/>
</dbReference>
<dbReference type="EMBL" id="JADWDJ010000013">
    <property type="protein sequence ID" value="KAG5271522.1"/>
    <property type="molecule type" value="Genomic_DNA"/>
</dbReference>
<evidence type="ECO:0000256" key="13">
    <source>
        <dbReference type="ARBA" id="ARBA00023180"/>
    </source>
</evidence>
<comment type="similarity">
    <text evidence="3">Belongs to the nectin family.</text>
</comment>
<comment type="subunit">
    <text evidence="16">Cis- and trans-homodimer. Can form trans-heterodimers.</text>
</comment>
<feature type="domain" description="Ig-like" evidence="21">
    <location>
        <begin position="137"/>
        <end position="224"/>
    </location>
</feature>
<name>A0AAV6GDT7_9TELE</name>
<evidence type="ECO:0000259" key="21">
    <source>
        <dbReference type="PROSITE" id="PS50835"/>
    </source>
</evidence>
<evidence type="ECO:0000256" key="17">
    <source>
        <dbReference type="ARBA" id="ARBA00082570"/>
    </source>
</evidence>
<comment type="function">
    <text evidence="15">Cell adhesion molecule that promotes cell-cell contacts and plays important roles in the development of the nervous system. Acts by forming homophilic or heterophilic trans-dimers.</text>
</comment>
<dbReference type="InterPro" id="IPR036179">
    <property type="entry name" value="Ig-like_dom_sf"/>
</dbReference>
<dbReference type="Gene3D" id="2.60.40.10">
    <property type="entry name" value="Immunoglobulins"/>
    <property type="match status" value="3"/>
</dbReference>
<keyword evidence="10 19" id="KW-1133">Transmembrane helix</keyword>
<evidence type="ECO:0000256" key="10">
    <source>
        <dbReference type="ARBA" id="ARBA00022989"/>
    </source>
</evidence>
<evidence type="ECO:0000256" key="11">
    <source>
        <dbReference type="ARBA" id="ARBA00023136"/>
    </source>
</evidence>
<dbReference type="InterPro" id="IPR013783">
    <property type="entry name" value="Ig-like_fold"/>
</dbReference>
<evidence type="ECO:0000313" key="22">
    <source>
        <dbReference type="EMBL" id="KAG5271522.1"/>
    </source>
</evidence>
<comment type="subcellular location">
    <subcellularLocation>
        <location evidence="2">Cell junction</location>
        <location evidence="2">Adherens junction</location>
    </subcellularLocation>
    <subcellularLocation>
        <location evidence="1">Cell membrane</location>
        <topology evidence="1">Single-pass type I membrane protein</topology>
    </subcellularLocation>
</comment>
<keyword evidence="9" id="KW-0965">Cell junction</keyword>
<keyword evidence="11 19" id="KW-0472">Membrane</keyword>
<sequence>MKMAIFISVVMFLSVQGALGQLIQVDPEVMSYPGQNVELPCKFVNPGSTQVSQVSWILEPSDGERINIAVYHPTFGASYPDSPVTGRVTFIAPTLNTPSIRIADVKMTDEGRYICEYATYPTGNAQGITNLVMLAKPKNSASHITVVAGDTPVVVARCASANGRPVSQIRWVTSVNGNATTLTTQESDNTVTLRSDYKLIPTPADNGKDISCVVEHRTQTKPESFPMKLAIEYPPMVSIVGYDDNWYMGRTNVELTCQAKGNPIPTTVTWRTLTGHMPDTVQVTENKLKVLKVDETVNTTFICEVRNRLGIGKNQVTVNVRAIRLPVKGATTGSIIGGILGVIILLAFIATAVVLIRKHRQAKNADGPPSHKPPPPKKNNASFQPVNTGHDGGSEHPLDYMNYERENIEPVTDLDAYHDEEEEPQSLSNDSGAASNWEEPAGDEALPPYEPPHPREEAANPPALDRGGSFMSTAMYV</sequence>
<evidence type="ECO:0000256" key="7">
    <source>
        <dbReference type="ARBA" id="ARBA00022737"/>
    </source>
</evidence>
<dbReference type="Pfam" id="PF07686">
    <property type="entry name" value="V-set"/>
    <property type="match status" value="1"/>
</dbReference>
<evidence type="ECO:0000256" key="1">
    <source>
        <dbReference type="ARBA" id="ARBA00004251"/>
    </source>
</evidence>
<dbReference type="FunFam" id="2.60.40.10:FF:000298">
    <property type="entry name" value="Nectin cell adhesion molecule 3"/>
    <property type="match status" value="1"/>
</dbReference>
<dbReference type="Pfam" id="PF08205">
    <property type="entry name" value="C2-set_2"/>
    <property type="match status" value="1"/>
</dbReference>
<comment type="caution">
    <text evidence="22">The sequence shown here is derived from an EMBL/GenBank/DDBJ whole genome shotgun (WGS) entry which is preliminary data.</text>
</comment>
<accession>A0AAV6GDT7</accession>
<feature type="chain" id="PRO_5043507173" description="Nectin cell adhesion molecule 3" evidence="20">
    <location>
        <begin position="21"/>
        <end position="477"/>
    </location>
</feature>
<keyword evidence="5 19" id="KW-0812">Transmembrane</keyword>
<feature type="compositionally biased region" description="Polar residues" evidence="18">
    <location>
        <begin position="425"/>
        <end position="434"/>
    </location>
</feature>
<dbReference type="PANTHER" id="PTHR47387:SF1">
    <property type="entry name" value="NECTIN-2"/>
    <property type="match status" value="1"/>
</dbReference>
<dbReference type="SUPFAM" id="SSF48726">
    <property type="entry name" value="Immunoglobulin"/>
    <property type="match status" value="3"/>
</dbReference>
<dbReference type="GO" id="GO:0007155">
    <property type="term" value="P:cell adhesion"/>
    <property type="evidence" value="ECO:0007669"/>
    <property type="project" value="UniProtKB-KW"/>
</dbReference>
<feature type="transmembrane region" description="Helical" evidence="19">
    <location>
        <begin position="335"/>
        <end position="356"/>
    </location>
</feature>
<dbReference type="GO" id="GO:0005912">
    <property type="term" value="C:adherens junction"/>
    <property type="evidence" value="ECO:0007669"/>
    <property type="project" value="UniProtKB-SubCell"/>
</dbReference>
<dbReference type="Proteomes" id="UP000823561">
    <property type="component" value="Chromosome 13"/>
</dbReference>
<keyword evidence="12" id="KW-1015">Disulfide bond</keyword>
<evidence type="ECO:0000313" key="23">
    <source>
        <dbReference type="Proteomes" id="UP000823561"/>
    </source>
</evidence>
<dbReference type="AlphaFoldDB" id="A0AAV6GDT7"/>
<dbReference type="PANTHER" id="PTHR47387">
    <property type="entry name" value="NECTIN-2"/>
    <property type="match status" value="1"/>
</dbReference>
<evidence type="ECO:0000256" key="6">
    <source>
        <dbReference type="ARBA" id="ARBA00022729"/>
    </source>
</evidence>
<evidence type="ECO:0000256" key="14">
    <source>
        <dbReference type="ARBA" id="ARBA00023319"/>
    </source>
</evidence>
<dbReference type="InterPro" id="IPR003599">
    <property type="entry name" value="Ig_sub"/>
</dbReference>
<feature type="domain" description="Ig-like" evidence="21">
    <location>
        <begin position="235"/>
        <end position="319"/>
    </location>
</feature>
<feature type="region of interest" description="Disordered" evidence="18">
    <location>
        <begin position="419"/>
        <end position="477"/>
    </location>
</feature>
<dbReference type="FunFam" id="2.60.40.10:FF:000304">
    <property type="entry name" value="Nectin cell adhesion molecule 1"/>
    <property type="match status" value="1"/>
</dbReference>
<dbReference type="SMART" id="SM00409">
    <property type="entry name" value="IG"/>
    <property type="match status" value="2"/>
</dbReference>
<dbReference type="InterPro" id="IPR013162">
    <property type="entry name" value="CD80_C2-set"/>
</dbReference>
<evidence type="ECO:0000256" key="20">
    <source>
        <dbReference type="SAM" id="SignalP"/>
    </source>
</evidence>
<feature type="signal peptide" evidence="20">
    <location>
        <begin position="1"/>
        <end position="20"/>
    </location>
</feature>
<evidence type="ECO:0000256" key="4">
    <source>
        <dbReference type="ARBA" id="ARBA00022475"/>
    </source>
</evidence>
<gene>
    <name evidence="22" type="ORF">AALO_G00180960</name>
</gene>
<feature type="domain" description="Ig-like" evidence="21">
    <location>
        <begin position="20"/>
        <end position="115"/>
    </location>
</feature>